<comment type="caution">
    <text evidence="3">The sequence shown here is derived from an EMBL/GenBank/DDBJ whole genome shotgun (WGS) entry which is preliminary data.</text>
</comment>
<evidence type="ECO:0000256" key="1">
    <source>
        <dbReference type="SAM" id="Coils"/>
    </source>
</evidence>
<sequence>MQAYREHADRLEAELAETQVAYRQADSERIALRLERDHVAQRLAQIENSTIWRATDPLRRMLRGMPWLTRWTRRGLKLVWWTVTLQLPARLSARHDLPVVQTEGETAEGVDQVLPPLDRLAGFLGEEFGSGAAATTTGLIEKYQLPFQREGMPAIATVTPDETARDWAQSLAALAPAATDAPRVSIIVPAYNQIAFTLACIESVFRSAPSVSFEILVGDDKSSDGTLAAAKVDIPNVRWIRHDPNLGFVRNCNATAAEARGSILVFLNNDTLVLPGWLDELVATLDGDETIGMAGSKLIYPDGRLQEAGGIFWQDGSAWNLGRFDDPRRPEFSYAREVDYISGAAIALPRAVWDEMGGFDELFVPAYAEDADLAFRLRKAGYRTLLQPRSQLLHFEGVSSGTDTGSGIKAHQVTNLERFRERWSEVLKSHRPNGQLPQLEKERSVRQRALFVDITTPEPDHDAGSVVAVECMRGLQASGFKVTFVPQDNFLWTREFSAPLQRAGIETIYHPFYSRFTPFAAERGGEFDLVFLHRYPTAERTLTDIRQYAPQARVVLLNADLHYLREMREAELSGDADAVREAERTRERELAVMAAVDLVLTHSTVELEILQAALGADKVMLLPLIHDAEPTPAGFSERRSIGFIGGFGHPPNVDAVDWFLDEVWPRVRAVDGKAEFALAGSKMPDRYKRLHGRDGISVLGFVESLPDYFNRIRLSVVPLRVGAGAKGKVAASLAAGVPCVSTSVGVEGMQLEAGREIAVADTAEALAAQILQVFEDEAEWRRYREEGLAYADRITSRRALRAQILAMTERLGMARSAIETSGNGK</sequence>
<feature type="coiled-coil region" evidence="1">
    <location>
        <begin position="1"/>
        <end position="28"/>
    </location>
</feature>
<dbReference type="Pfam" id="PF00535">
    <property type="entry name" value="Glycos_transf_2"/>
    <property type="match status" value="1"/>
</dbReference>
<feature type="domain" description="Glycosyltransferase 2-like" evidence="2">
    <location>
        <begin position="185"/>
        <end position="308"/>
    </location>
</feature>
<dbReference type="Proteomes" id="UP001143486">
    <property type="component" value="Unassembled WGS sequence"/>
</dbReference>
<dbReference type="GO" id="GO:0016740">
    <property type="term" value="F:transferase activity"/>
    <property type="evidence" value="ECO:0007669"/>
    <property type="project" value="UniProtKB-KW"/>
</dbReference>
<dbReference type="CDD" id="cd04186">
    <property type="entry name" value="GT_2_like_c"/>
    <property type="match status" value="1"/>
</dbReference>
<dbReference type="Pfam" id="PF13692">
    <property type="entry name" value="Glyco_trans_1_4"/>
    <property type="match status" value="1"/>
</dbReference>
<protein>
    <submittedName>
        <fullName evidence="3">Glycosyl transferase family protein</fullName>
    </submittedName>
</protein>
<reference evidence="3" key="1">
    <citation type="journal article" date="2014" name="Int. J. Syst. Evol. Microbiol.">
        <title>Complete genome sequence of Corynebacterium casei LMG S-19264T (=DSM 44701T), isolated from a smear-ripened cheese.</title>
        <authorList>
            <consortium name="US DOE Joint Genome Institute (JGI-PGF)"/>
            <person name="Walter F."/>
            <person name="Albersmeier A."/>
            <person name="Kalinowski J."/>
            <person name="Ruckert C."/>
        </authorList>
    </citation>
    <scope>NUCLEOTIDE SEQUENCE</scope>
    <source>
        <strain evidence="3">VKM B-1513</strain>
    </source>
</reference>
<dbReference type="SUPFAM" id="SSF53756">
    <property type="entry name" value="UDP-Glycosyltransferase/glycogen phosphorylase"/>
    <property type="match status" value="1"/>
</dbReference>
<dbReference type="InterPro" id="IPR029044">
    <property type="entry name" value="Nucleotide-diphossugar_trans"/>
</dbReference>
<dbReference type="Gene3D" id="3.40.50.2000">
    <property type="entry name" value="Glycogen Phosphorylase B"/>
    <property type="match status" value="1"/>
</dbReference>
<dbReference type="InterPro" id="IPR001173">
    <property type="entry name" value="Glyco_trans_2-like"/>
</dbReference>
<evidence type="ECO:0000313" key="3">
    <source>
        <dbReference type="EMBL" id="GLK52694.1"/>
    </source>
</evidence>
<organism evidence="3 4">
    <name type="scientific">Maricaulis virginensis</name>
    <dbReference type="NCBI Taxonomy" id="144022"/>
    <lineage>
        <taxon>Bacteria</taxon>
        <taxon>Pseudomonadati</taxon>
        <taxon>Pseudomonadota</taxon>
        <taxon>Alphaproteobacteria</taxon>
        <taxon>Maricaulales</taxon>
        <taxon>Maricaulaceae</taxon>
        <taxon>Maricaulis</taxon>
    </lineage>
</organism>
<keyword evidence="3" id="KW-0808">Transferase</keyword>
<dbReference type="PANTHER" id="PTHR43179">
    <property type="entry name" value="RHAMNOSYLTRANSFERASE WBBL"/>
    <property type="match status" value="1"/>
</dbReference>
<dbReference type="Gene3D" id="3.90.550.10">
    <property type="entry name" value="Spore Coat Polysaccharide Biosynthesis Protein SpsA, Chain A"/>
    <property type="match status" value="1"/>
</dbReference>
<dbReference type="EMBL" id="BSFE01000005">
    <property type="protein sequence ID" value="GLK52694.1"/>
    <property type="molecule type" value="Genomic_DNA"/>
</dbReference>
<dbReference type="PANTHER" id="PTHR43179:SF7">
    <property type="entry name" value="RHAMNOSYLTRANSFERASE WBBL"/>
    <property type="match status" value="1"/>
</dbReference>
<proteinExistence type="predicted"/>
<gene>
    <name evidence="3" type="ORF">GCM10017621_22020</name>
</gene>
<dbReference type="SUPFAM" id="SSF53448">
    <property type="entry name" value="Nucleotide-diphospho-sugar transferases"/>
    <property type="match status" value="1"/>
</dbReference>
<evidence type="ECO:0000259" key="2">
    <source>
        <dbReference type="Pfam" id="PF00535"/>
    </source>
</evidence>
<dbReference type="AlphaFoldDB" id="A0A9W6MP86"/>
<evidence type="ECO:0000313" key="4">
    <source>
        <dbReference type="Proteomes" id="UP001143486"/>
    </source>
</evidence>
<keyword evidence="4" id="KW-1185">Reference proteome</keyword>
<reference evidence="3" key="2">
    <citation type="submission" date="2023-01" db="EMBL/GenBank/DDBJ databases">
        <authorList>
            <person name="Sun Q."/>
            <person name="Evtushenko L."/>
        </authorList>
    </citation>
    <scope>NUCLEOTIDE SEQUENCE</scope>
    <source>
        <strain evidence="3">VKM B-1513</strain>
    </source>
</reference>
<name>A0A9W6MP86_9PROT</name>
<accession>A0A9W6MP86</accession>
<keyword evidence="1" id="KW-0175">Coiled coil</keyword>